<evidence type="ECO:0000256" key="8">
    <source>
        <dbReference type="ARBA" id="ARBA00023136"/>
    </source>
</evidence>
<evidence type="ECO:0000256" key="5">
    <source>
        <dbReference type="ARBA" id="ARBA00022840"/>
    </source>
</evidence>
<evidence type="ECO:0000256" key="3">
    <source>
        <dbReference type="ARBA" id="ARBA00022496"/>
    </source>
</evidence>
<dbReference type="GO" id="GO:0015418">
    <property type="term" value="F:ABC-type quaternary ammonium compound transporting activity"/>
    <property type="evidence" value="ECO:0007669"/>
    <property type="project" value="UniProtKB-EC"/>
</dbReference>
<dbReference type="AlphaFoldDB" id="A0A2T7WFA1"/>
<dbReference type="Proteomes" id="UP000244649">
    <property type="component" value="Unassembled WGS sequence"/>
</dbReference>
<protein>
    <recommendedName>
        <fullName evidence="9">ABC-type quaternary amine transporter</fullName>
        <ecNumber evidence="9">7.6.2.9</ecNumber>
    </recommendedName>
</protein>
<evidence type="ECO:0000256" key="2">
    <source>
        <dbReference type="ARBA" id="ARBA00022475"/>
    </source>
</evidence>
<keyword evidence="1" id="KW-0813">Transport</keyword>
<keyword evidence="8" id="KW-0472">Membrane</keyword>
<dbReference type="InterPro" id="IPR008995">
    <property type="entry name" value="Mo/tungstate-bd_C_term_dom"/>
</dbReference>
<dbReference type="SMART" id="SM00382">
    <property type="entry name" value="AAA"/>
    <property type="match status" value="1"/>
</dbReference>
<dbReference type="Pfam" id="PF08402">
    <property type="entry name" value="TOBE_2"/>
    <property type="match status" value="1"/>
</dbReference>
<dbReference type="GO" id="GO:0015408">
    <property type="term" value="F:ABC-type ferric iron transporter activity"/>
    <property type="evidence" value="ECO:0007669"/>
    <property type="project" value="InterPro"/>
</dbReference>
<dbReference type="PROSITE" id="PS50893">
    <property type="entry name" value="ABC_TRANSPORTER_2"/>
    <property type="match status" value="1"/>
</dbReference>
<evidence type="ECO:0000256" key="1">
    <source>
        <dbReference type="ARBA" id="ARBA00022448"/>
    </source>
</evidence>
<dbReference type="GO" id="GO:0005524">
    <property type="term" value="F:ATP binding"/>
    <property type="evidence" value="ECO:0007669"/>
    <property type="project" value="UniProtKB-KW"/>
</dbReference>
<evidence type="ECO:0000256" key="7">
    <source>
        <dbReference type="ARBA" id="ARBA00023065"/>
    </source>
</evidence>
<organism evidence="11 12">
    <name type="scientific">Microbacterium testaceum</name>
    <name type="common">Aureobacterium testaceum</name>
    <name type="synonym">Brevibacterium testaceum</name>
    <dbReference type="NCBI Taxonomy" id="2033"/>
    <lineage>
        <taxon>Bacteria</taxon>
        <taxon>Bacillati</taxon>
        <taxon>Actinomycetota</taxon>
        <taxon>Actinomycetes</taxon>
        <taxon>Micrococcales</taxon>
        <taxon>Microbacteriaceae</taxon>
        <taxon>Microbacterium</taxon>
    </lineage>
</organism>
<evidence type="ECO:0000313" key="12">
    <source>
        <dbReference type="Proteomes" id="UP000244649"/>
    </source>
</evidence>
<name>A0A2T7WFA1_MICTE</name>
<dbReference type="SUPFAM" id="SSF52540">
    <property type="entry name" value="P-loop containing nucleoside triphosphate hydrolases"/>
    <property type="match status" value="1"/>
</dbReference>
<evidence type="ECO:0000256" key="9">
    <source>
        <dbReference type="ARBA" id="ARBA00066388"/>
    </source>
</evidence>
<keyword evidence="7" id="KW-0406">Ion transport</keyword>
<keyword evidence="5 11" id="KW-0067">ATP-binding</keyword>
<dbReference type="InterPro" id="IPR003439">
    <property type="entry name" value="ABC_transporter-like_ATP-bd"/>
</dbReference>
<accession>A0A2T7WFA1</accession>
<dbReference type="EMBL" id="QDFT01000024">
    <property type="protein sequence ID" value="PVE69933.1"/>
    <property type="molecule type" value="Genomic_DNA"/>
</dbReference>
<evidence type="ECO:0000256" key="4">
    <source>
        <dbReference type="ARBA" id="ARBA00022741"/>
    </source>
</evidence>
<evidence type="ECO:0000259" key="10">
    <source>
        <dbReference type="PROSITE" id="PS50893"/>
    </source>
</evidence>
<evidence type="ECO:0000313" key="11">
    <source>
        <dbReference type="EMBL" id="PVE69933.1"/>
    </source>
</evidence>
<comment type="caution">
    <text evidence="11">The sequence shown here is derived from an EMBL/GenBank/DDBJ whole genome shotgun (WGS) entry which is preliminary data.</text>
</comment>
<feature type="domain" description="ABC transporter" evidence="10">
    <location>
        <begin position="5"/>
        <end position="237"/>
    </location>
</feature>
<dbReference type="PANTHER" id="PTHR42781">
    <property type="entry name" value="SPERMIDINE/PUTRESCINE IMPORT ATP-BINDING PROTEIN POTA"/>
    <property type="match status" value="1"/>
</dbReference>
<dbReference type="InterPro" id="IPR003593">
    <property type="entry name" value="AAA+_ATPase"/>
</dbReference>
<dbReference type="InterPro" id="IPR015853">
    <property type="entry name" value="ABC_transpr_FbpC"/>
</dbReference>
<dbReference type="GO" id="GO:0016887">
    <property type="term" value="F:ATP hydrolysis activity"/>
    <property type="evidence" value="ECO:0007669"/>
    <property type="project" value="InterPro"/>
</dbReference>
<reference evidence="11 12" key="1">
    <citation type="submission" date="2018-04" db="EMBL/GenBank/DDBJ databases">
        <authorList>
            <person name="Go L.Y."/>
            <person name="Mitchell J.A."/>
        </authorList>
    </citation>
    <scope>NUCLEOTIDE SEQUENCE [LARGE SCALE GENOMIC DNA]</scope>
    <source>
        <strain evidence="11 12">TPD7010</strain>
    </source>
</reference>
<dbReference type="RefSeq" id="WP_116537847.1">
    <property type="nucleotide sequence ID" value="NZ_QDFT01000024.1"/>
</dbReference>
<dbReference type="CDD" id="cd03259">
    <property type="entry name" value="ABC_Carb_Solutes_like"/>
    <property type="match status" value="1"/>
</dbReference>
<dbReference type="InterPro" id="IPR050093">
    <property type="entry name" value="ABC_SmlMolc_Importer"/>
</dbReference>
<keyword evidence="4" id="KW-0547">Nucleotide-binding</keyword>
<keyword evidence="3" id="KW-0410">Iron transport</keyword>
<dbReference type="Gene3D" id="3.40.50.300">
    <property type="entry name" value="P-loop containing nucleotide triphosphate hydrolases"/>
    <property type="match status" value="1"/>
</dbReference>
<evidence type="ECO:0000256" key="6">
    <source>
        <dbReference type="ARBA" id="ARBA00023004"/>
    </source>
</evidence>
<proteinExistence type="predicted"/>
<dbReference type="PANTHER" id="PTHR42781:SF4">
    <property type="entry name" value="SPERMIDINE_PUTRESCINE IMPORT ATP-BINDING PROTEIN POTA"/>
    <property type="match status" value="1"/>
</dbReference>
<dbReference type="EC" id="7.6.2.9" evidence="9"/>
<keyword evidence="6" id="KW-0408">Iron</keyword>
<keyword evidence="2" id="KW-1003">Cell membrane</keyword>
<dbReference type="Pfam" id="PF00005">
    <property type="entry name" value="ABC_tran"/>
    <property type="match status" value="1"/>
</dbReference>
<dbReference type="FunFam" id="3.40.50.300:FF:000425">
    <property type="entry name" value="Probable ABC transporter, ATP-binding subunit"/>
    <property type="match status" value="1"/>
</dbReference>
<dbReference type="SUPFAM" id="SSF50331">
    <property type="entry name" value="MOP-like"/>
    <property type="match status" value="1"/>
</dbReference>
<dbReference type="GO" id="GO:0043190">
    <property type="term" value="C:ATP-binding cassette (ABC) transporter complex"/>
    <property type="evidence" value="ECO:0007669"/>
    <property type="project" value="InterPro"/>
</dbReference>
<sequence>MSADLVLSGLTKTFSASPTAALDDLTLAVAAGTCTAVLGPSGSGKSTLLRVIAGLETPDRGTVSIAGRDVASVPAERRGVGMVFQRSLLFPHLSVRDNVAFSDRVAGMPRARARERAERYLDTVRLSGYGSRRVGELSGGQEQRVAIARALAAEPAVLLLDEPFSALDPALRADMHDLLEAVRADLAPTILLVTHDRDEAARVADRIALVEHGRLLHEGTVADAYRRPGSLRAAELMGGRNAVPGEVVGGIHRSALGAVAATGVADGPATLVFRQEDVRVGEGTDAGSLRIAGTVRSRRLVGARSEITVDAGALEVHAEVASVSALRPGDEVALSVPEALAHVVVG</sequence>
<dbReference type="InterPro" id="IPR013611">
    <property type="entry name" value="Transp-assoc_OB_typ2"/>
</dbReference>
<dbReference type="InterPro" id="IPR027417">
    <property type="entry name" value="P-loop_NTPase"/>
</dbReference>
<gene>
    <name evidence="11" type="ORF">DC432_10445</name>
</gene>